<dbReference type="SMART" id="SM00347">
    <property type="entry name" value="HTH_MARR"/>
    <property type="match status" value="1"/>
</dbReference>
<dbReference type="InterPro" id="IPR039422">
    <property type="entry name" value="MarR/SlyA-like"/>
</dbReference>
<sequence>MERTTSRLANDAWESLLTAHATMMKRFTAQDIWHPVTIREYDVLYTLSKCPGPIRLTELNRNVLLSQPALSRMVDRLVERELVARTSDPDDGRGVRLSLTPSGRDAQRRVGGQHALDVARAVTDRLNEDELRQLERLCNKLAGTEDVTADPSDDTINNEANESEDVAV</sequence>
<dbReference type="STRING" id="630515.SAMN04489812_1515"/>
<feature type="region of interest" description="Disordered" evidence="4">
    <location>
        <begin position="85"/>
        <end position="113"/>
    </location>
</feature>
<dbReference type="Gene3D" id="1.10.10.10">
    <property type="entry name" value="Winged helix-like DNA-binding domain superfamily/Winged helix DNA-binding domain"/>
    <property type="match status" value="1"/>
</dbReference>
<keyword evidence="7" id="KW-1185">Reference proteome</keyword>
<keyword evidence="2 6" id="KW-0238">DNA-binding</keyword>
<protein>
    <submittedName>
        <fullName evidence="6">DNA-binding transcriptional regulator, MarR family</fullName>
    </submittedName>
</protein>
<dbReference type="SUPFAM" id="SSF46785">
    <property type="entry name" value="Winged helix' DNA-binding domain"/>
    <property type="match status" value="1"/>
</dbReference>
<dbReference type="OrthoDB" id="3726624at2"/>
<dbReference type="PROSITE" id="PS01117">
    <property type="entry name" value="HTH_MARR_1"/>
    <property type="match status" value="1"/>
</dbReference>
<evidence type="ECO:0000256" key="2">
    <source>
        <dbReference type="ARBA" id="ARBA00023125"/>
    </source>
</evidence>
<dbReference type="GO" id="GO:0003700">
    <property type="term" value="F:DNA-binding transcription factor activity"/>
    <property type="evidence" value="ECO:0007669"/>
    <property type="project" value="InterPro"/>
</dbReference>
<evidence type="ECO:0000313" key="6">
    <source>
        <dbReference type="EMBL" id="SDS30958.1"/>
    </source>
</evidence>
<dbReference type="GO" id="GO:0003677">
    <property type="term" value="F:DNA binding"/>
    <property type="evidence" value="ECO:0007669"/>
    <property type="project" value="UniProtKB-KW"/>
</dbReference>
<reference evidence="6 7" key="1">
    <citation type="submission" date="2016-10" db="EMBL/GenBank/DDBJ databases">
        <authorList>
            <person name="de Groot N.N."/>
        </authorList>
    </citation>
    <scope>NUCLEOTIDE SEQUENCE [LARGE SCALE GENOMIC DNA]</scope>
    <source>
        <strain evidence="6 7">DSM 21800</strain>
    </source>
</reference>
<gene>
    <name evidence="6" type="ORF">SAMN04489812_1515</name>
</gene>
<keyword evidence="1" id="KW-0805">Transcription regulation</keyword>
<organism evidence="6 7">
    <name type="scientific">Microlunatus soli</name>
    <dbReference type="NCBI Taxonomy" id="630515"/>
    <lineage>
        <taxon>Bacteria</taxon>
        <taxon>Bacillati</taxon>
        <taxon>Actinomycetota</taxon>
        <taxon>Actinomycetes</taxon>
        <taxon>Propionibacteriales</taxon>
        <taxon>Propionibacteriaceae</taxon>
        <taxon>Microlunatus</taxon>
    </lineage>
</organism>
<dbReference type="PANTHER" id="PTHR33164">
    <property type="entry name" value="TRANSCRIPTIONAL REGULATOR, MARR FAMILY"/>
    <property type="match status" value="1"/>
</dbReference>
<feature type="domain" description="HTH marR-type" evidence="5">
    <location>
        <begin position="1"/>
        <end position="143"/>
    </location>
</feature>
<keyword evidence="3" id="KW-0804">Transcription</keyword>
<feature type="compositionally biased region" description="Basic and acidic residues" evidence="4">
    <location>
        <begin position="85"/>
        <end position="94"/>
    </location>
</feature>
<evidence type="ECO:0000256" key="3">
    <source>
        <dbReference type="ARBA" id="ARBA00023163"/>
    </source>
</evidence>
<dbReference type="InterPro" id="IPR000835">
    <property type="entry name" value="HTH_MarR-typ"/>
</dbReference>
<dbReference type="PANTHER" id="PTHR33164:SF99">
    <property type="entry name" value="MARR FAMILY REGULATORY PROTEIN"/>
    <property type="match status" value="1"/>
</dbReference>
<evidence type="ECO:0000259" key="5">
    <source>
        <dbReference type="PROSITE" id="PS50995"/>
    </source>
</evidence>
<dbReference type="AlphaFoldDB" id="A0A1H1R5F2"/>
<name>A0A1H1R5F2_9ACTN</name>
<feature type="region of interest" description="Disordered" evidence="4">
    <location>
        <begin position="142"/>
        <end position="168"/>
    </location>
</feature>
<dbReference type="EMBL" id="LT629772">
    <property type="protein sequence ID" value="SDS30958.1"/>
    <property type="molecule type" value="Genomic_DNA"/>
</dbReference>
<accession>A0A1H1R5F2</accession>
<dbReference type="RefSeq" id="WP_091522355.1">
    <property type="nucleotide sequence ID" value="NZ_LT629772.1"/>
</dbReference>
<dbReference type="InterPro" id="IPR023187">
    <property type="entry name" value="Tscrpt_reg_MarR-type_CS"/>
</dbReference>
<dbReference type="GO" id="GO:0006950">
    <property type="term" value="P:response to stress"/>
    <property type="evidence" value="ECO:0007669"/>
    <property type="project" value="TreeGrafter"/>
</dbReference>
<evidence type="ECO:0000313" key="7">
    <source>
        <dbReference type="Proteomes" id="UP000199103"/>
    </source>
</evidence>
<dbReference type="PRINTS" id="PR00598">
    <property type="entry name" value="HTHMARR"/>
</dbReference>
<dbReference type="InterPro" id="IPR036390">
    <property type="entry name" value="WH_DNA-bd_sf"/>
</dbReference>
<proteinExistence type="predicted"/>
<dbReference type="Pfam" id="PF01047">
    <property type="entry name" value="MarR"/>
    <property type="match status" value="1"/>
</dbReference>
<evidence type="ECO:0000256" key="1">
    <source>
        <dbReference type="ARBA" id="ARBA00023015"/>
    </source>
</evidence>
<dbReference type="PROSITE" id="PS50995">
    <property type="entry name" value="HTH_MARR_2"/>
    <property type="match status" value="1"/>
</dbReference>
<dbReference type="Proteomes" id="UP000199103">
    <property type="component" value="Chromosome I"/>
</dbReference>
<dbReference type="InterPro" id="IPR036388">
    <property type="entry name" value="WH-like_DNA-bd_sf"/>
</dbReference>
<evidence type="ECO:0000256" key="4">
    <source>
        <dbReference type="SAM" id="MobiDB-lite"/>
    </source>
</evidence>